<evidence type="ECO:0000313" key="5">
    <source>
        <dbReference type="EMBL" id="QCF27839.1"/>
    </source>
</evidence>
<dbReference type="OrthoDB" id="9800595at2"/>
<evidence type="ECO:0000256" key="1">
    <source>
        <dbReference type="ARBA" id="ARBA00022679"/>
    </source>
</evidence>
<keyword evidence="6" id="KW-1185">Reference proteome</keyword>
<evidence type="ECO:0000256" key="4">
    <source>
        <dbReference type="RuleBase" id="RU004046"/>
    </source>
</evidence>
<accession>A0A4P7XKS6</accession>
<dbReference type="PANTHER" id="PTHR47690">
    <property type="entry name" value="GLUCOKINASE"/>
    <property type="match status" value="1"/>
</dbReference>
<dbReference type="GO" id="GO:0004340">
    <property type="term" value="F:glucokinase activity"/>
    <property type="evidence" value="ECO:0007669"/>
    <property type="project" value="UniProtKB-UniRule"/>
</dbReference>
<keyword evidence="3" id="KW-0547">Nucleotide-binding</keyword>
<dbReference type="NCBIfam" id="TIGR00749">
    <property type="entry name" value="glk"/>
    <property type="match status" value="1"/>
</dbReference>
<comment type="subcellular location">
    <subcellularLocation>
        <location evidence="3">Cytoplasm</location>
    </subcellularLocation>
</comment>
<dbReference type="Gene3D" id="3.30.420.40">
    <property type="match status" value="1"/>
</dbReference>
<evidence type="ECO:0000313" key="6">
    <source>
        <dbReference type="Proteomes" id="UP000298049"/>
    </source>
</evidence>
<dbReference type="SUPFAM" id="SSF53067">
    <property type="entry name" value="Actin-like ATPase domain"/>
    <property type="match status" value="1"/>
</dbReference>
<evidence type="ECO:0000256" key="3">
    <source>
        <dbReference type="HAMAP-Rule" id="MF_00524"/>
    </source>
</evidence>
<protein>
    <recommendedName>
        <fullName evidence="3">Glucokinase</fullName>
        <ecNumber evidence="3">2.7.1.2</ecNumber>
    </recommendedName>
    <alternativeName>
        <fullName evidence="3">Glucose kinase</fullName>
    </alternativeName>
</protein>
<keyword evidence="3" id="KW-0324">Glycolysis</keyword>
<proteinExistence type="inferred from homology"/>
<dbReference type="Proteomes" id="UP000298049">
    <property type="component" value="Chromosome"/>
</dbReference>
<comment type="similarity">
    <text evidence="3 4">Belongs to the bacterial glucokinase family.</text>
</comment>
<evidence type="ECO:0000256" key="2">
    <source>
        <dbReference type="ARBA" id="ARBA00022777"/>
    </source>
</evidence>
<organism evidence="5 6">
    <name type="scientific">Hydrocarboniclastica marina</name>
    <dbReference type="NCBI Taxonomy" id="2259620"/>
    <lineage>
        <taxon>Bacteria</taxon>
        <taxon>Pseudomonadati</taxon>
        <taxon>Pseudomonadota</taxon>
        <taxon>Gammaproteobacteria</taxon>
        <taxon>Alteromonadales</taxon>
        <taxon>Alteromonadaceae</taxon>
        <taxon>Hydrocarboniclastica</taxon>
    </lineage>
</organism>
<dbReference type="RefSeq" id="WP_136547734.1">
    <property type="nucleotide sequence ID" value="NZ_CP031093.1"/>
</dbReference>
<dbReference type="Pfam" id="PF02685">
    <property type="entry name" value="Glucokinase"/>
    <property type="match status" value="1"/>
</dbReference>
<dbReference type="EC" id="2.7.1.2" evidence="3"/>
<dbReference type="InterPro" id="IPR050201">
    <property type="entry name" value="Bacterial_glucokinase"/>
</dbReference>
<gene>
    <name evidence="3 5" type="primary">glk</name>
    <name evidence="5" type="ORF">soil367_05620</name>
</gene>
<dbReference type="GO" id="GO:0005536">
    <property type="term" value="F:D-glucose binding"/>
    <property type="evidence" value="ECO:0007669"/>
    <property type="project" value="InterPro"/>
</dbReference>
<feature type="binding site" evidence="3">
    <location>
        <begin position="15"/>
        <end position="20"/>
    </location>
    <ligand>
        <name>ATP</name>
        <dbReference type="ChEBI" id="CHEBI:30616"/>
    </ligand>
</feature>
<name>A0A4P7XKS6_9ALTE</name>
<dbReference type="HAMAP" id="MF_00524">
    <property type="entry name" value="Glucokinase"/>
    <property type="match status" value="1"/>
</dbReference>
<dbReference type="CDD" id="cd24008">
    <property type="entry name" value="ASKHA_NBD_GLK"/>
    <property type="match status" value="1"/>
</dbReference>
<dbReference type="AlphaFoldDB" id="A0A4P7XKS6"/>
<reference evidence="5 6" key="1">
    <citation type="submission" date="2018-07" db="EMBL/GenBank/DDBJ databases">
        <title>Marsedoiliclastica nanhaica gen. nov. sp. nov., a novel marine hydrocarbonoclastic bacterium isolated from an in-situ enriched hydrocarbon-degrading consortium in deep-sea sediment.</title>
        <authorList>
            <person name="Dong C."/>
            <person name="Ma T."/>
            <person name="Liu R."/>
            <person name="Shao Z."/>
        </authorList>
    </citation>
    <scope>NUCLEOTIDE SEQUENCE [LARGE SCALE GENOMIC DNA]</scope>
    <source>
        <strain evidence="6">soil36-7</strain>
    </source>
</reference>
<dbReference type="InterPro" id="IPR043129">
    <property type="entry name" value="ATPase_NBD"/>
</dbReference>
<comment type="catalytic activity">
    <reaction evidence="3">
        <text>D-glucose + ATP = D-glucose 6-phosphate + ADP + H(+)</text>
        <dbReference type="Rhea" id="RHEA:17825"/>
        <dbReference type="ChEBI" id="CHEBI:4167"/>
        <dbReference type="ChEBI" id="CHEBI:15378"/>
        <dbReference type="ChEBI" id="CHEBI:30616"/>
        <dbReference type="ChEBI" id="CHEBI:61548"/>
        <dbReference type="ChEBI" id="CHEBI:456216"/>
        <dbReference type="EC" id="2.7.1.2"/>
    </reaction>
</comment>
<keyword evidence="3" id="KW-0067">ATP-binding</keyword>
<dbReference type="Gene3D" id="3.40.367.20">
    <property type="match status" value="1"/>
</dbReference>
<dbReference type="KEGG" id="hmi:soil367_05620"/>
<dbReference type="EMBL" id="CP031093">
    <property type="protein sequence ID" value="QCF27839.1"/>
    <property type="molecule type" value="Genomic_DNA"/>
</dbReference>
<dbReference type="PANTHER" id="PTHR47690:SF1">
    <property type="entry name" value="GLUCOKINASE"/>
    <property type="match status" value="1"/>
</dbReference>
<dbReference type="GO" id="GO:0006096">
    <property type="term" value="P:glycolytic process"/>
    <property type="evidence" value="ECO:0007669"/>
    <property type="project" value="UniProtKB-UniRule"/>
</dbReference>
<keyword evidence="3" id="KW-0963">Cytoplasm</keyword>
<keyword evidence="2 3" id="KW-0418">Kinase</keyword>
<keyword evidence="1 3" id="KW-0808">Transferase</keyword>
<dbReference type="GO" id="GO:0005524">
    <property type="term" value="F:ATP binding"/>
    <property type="evidence" value="ECO:0007669"/>
    <property type="project" value="UniProtKB-UniRule"/>
</dbReference>
<dbReference type="InterPro" id="IPR003836">
    <property type="entry name" value="Glucokinase"/>
</dbReference>
<dbReference type="GO" id="GO:0005829">
    <property type="term" value="C:cytosol"/>
    <property type="evidence" value="ECO:0007669"/>
    <property type="project" value="TreeGrafter"/>
</dbReference>
<sequence length="329" mass="34937">MAGSQTTNEPPVLVGDIGGTNARFALAYPGRAGLHHLETLQCADYDNLDAAATAYLARTGQPKVDDVCLAVASPIQGTRVEMTNNHWRFDTAEVAHAMGWRQFRVLNDFLALALGMPQVAPEKLVKVCGGAGDPNRARLVIGPGTGLGVAGLVPHQGSWIALPSQGGHVEFAPRDGRELAILQILQGQFGRVSAERILCGAGLVNLYRAHAQIEGVNALFESPGDILQAALASTDPLARKTLEHFSEIMGRVAGDAALTMGSLGGVYLCGGIIPRFVDFFCQSGFQKAFEDKGRMRKLMEQTPVHIVTEPYAGLLGAAEALRMVDAIKG</sequence>